<keyword evidence="2" id="KW-1185">Reference proteome</keyword>
<sequence length="98" mass="11186">MHYTVNKSTEFKGEYAKATFSGIHRHLPQYIHNFWVLQQPPEFVLIDSSLLTPSQKHQTIDPLPIRLKNEENGFAILSILAIQSKSDIQLSSNAPIKK</sequence>
<dbReference type="AlphaFoldDB" id="A0AAN9JWS2"/>
<organism evidence="1 2">
    <name type="scientific">Canavalia gladiata</name>
    <name type="common">Sword bean</name>
    <name type="synonym">Dolichos gladiatus</name>
    <dbReference type="NCBI Taxonomy" id="3824"/>
    <lineage>
        <taxon>Eukaryota</taxon>
        <taxon>Viridiplantae</taxon>
        <taxon>Streptophyta</taxon>
        <taxon>Embryophyta</taxon>
        <taxon>Tracheophyta</taxon>
        <taxon>Spermatophyta</taxon>
        <taxon>Magnoliopsida</taxon>
        <taxon>eudicotyledons</taxon>
        <taxon>Gunneridae</taxon>
        <taxon>Pentapetalae</taxon>
        <taxon>rosids</taxon>
        <taxon>fabids</taxon>
        <taxon>Fabales</taxon>
        <taxon>Fabaceae</taxon>
        <taxon>Papilionoideae</taxon>
        <taxon>50 kb inversion clade</taxon>
        <taxon>NPAAA clade</taxon>
        <taxon>indigoferoid/millettioid clade</taxon>
        <taxon>Phaseoleae</taxon>
        <taxon>Canavalia</taxon>
    </lineage>
</organism>
<dbReference type="Proteomes" id="UP001367508">
    <property type="component" value="Unassembled WGS sequence"/>
</dbReference>
<dbReference type="EMBL" id="JAYMYQ010000011">
    <property type="protein sequence ID" value="KAK7306522.1"/>
    <property type="molecule type" value="Genomic_DNA"/>
</dbReference>
<evidence type="ECO:0000313" key="2">
    <source>
        <dbReference type="Proteomes" id="UP001367508"/>
    </source>
</evidence>
<protein>
    <submittedName>
        <fullName evidence="1">Uncharacterized protein</fullName>
    </submittedName>
</protein>
<comment type="caution">
    <text evidence="1">The sequence shown here is derived from an EMBL/GenBank/DDBJ whole genome shotgun (WGS) entry which is preliminary data.</text>
</comment>
<reference evidence="1 2" key="1">
    <citation type="submission" date="2024-01" db="EMBL/GenBank/DDBJ databases">
        <title>The genomes of 5 underutilized Papilionoideae crops provide insights into root nodulation and disease resistanc.</title>
        <authorList>
            <person name="Jiang F."/>
        </authorList>
    </citation>
    <scope>NUCLEOTIDE SEQUENCE [LARGE SCALE GENOMIC DNA]</scope>
    <source>
        <strain evidence="1">LVBAO_FW01</strain>
        <tissue evidence="1">Leaves</tissue>
    </source>
</reference>
<name>A0AAN9JWS2_CANGL</name>
<proteinExistence type="predicted"/>
<gene>
    <name evidence="1" type="ORF">VNO77_44469</name>
</gene>
<accession>A0AAN9JWS2</accession>
<evidence type="ECO:0000313" key="1">
    <source>
        <dbReference type="EMBL" id="KAK7306522.1"/>
    </source>
</evidence>